<keyword evidence="2" id="KW-0560">Oxidoreductase</keyword>
<feature type="repeat" description="RCC1" evidence="3">
    <location>
        <begin position="324"/>
        <end position="390"/>
    </location>
</feature>
<dbReference type="SMART" id="SM00208">
    <property type="entry name" value="TNFR"/>
    <property type="match status" value="6"/>
</dbReference>
<dbReference type="SUPFAM" id="SSF50985">
    <property type="entry name" value="RCC1/BLIP-II"/>
    <property type="match status" value="2"/>
</dbReference>
<dbReference type="eggNOG" id="KOG1426">
    <property type="taxonomic scope" value="Eukaryota"/>
</dbReference>
<evidence type="ECO:0000256" key="4">
    <source>
        <dbReference type="SAM" id="SignalP"/>
    </source>
</evidence>
<dbReference type="Pfam" id="PF07699">
    <property type="entry name" value="Ephrin_rec_like"/>
    <property type="match status" value="12"/>
</dbReference>
<evidence type="ECO:0000256" key="2">
    <source>
        <dbReference type="ARBA" id="ARBA00023002"/>
    </source>
</evidence>
<sequence>MSRCSSSAWALVALVFSLVTVTRAVPSVPSSSSATATAYSRTTLSFPGTADGSGDALETIIVGSTDPDYGTLYTDEGLTTTVSTLGVTTACANAGNVTGRRLTSQTAYYVAPNATATCDTTETRRTIVTSLTYRLIDGAGNCSDESSINITVKVFDASLSRFVRACKAMWVTRSEDMNTIDAVDWWNPNLTLPLTGTDAENNGQFMKQANSSSVVYGWGDNGMKQLSLGDDISRTFPETNTNFAQVKQFTYIAATLSGETVFGIEHESGYVWGWGYDARRVLGLETVTPSASTIAAQPVRIGSLALITKLAAGAFHVVAMTESGKVYTWGADDLGQLGRGWMPGMLQSIKSEAFKKSKSLPARVVNNGFRGVVTVDIASGEFHTLALTSSGDIWAWGSNIEGQLGLKPCEISKYGNGLGECRESAPEMPYTDSPQIVAVGANVKFAAIAAGARYSMALTAADETGAGGGRVFAWGYGENGQLGLVLDGRNVERALVPQPLTTLGDEVIVFIAAGESHVAAIASTGELYTWGSNTFGQLGHGDRVDRGKPTKVQILSDANIKIHSVSCGRSHTVAVSDYGEVFTWGSNEYGQLGTEPRPADDTERNMTLTLRGWSRSSSVSSGRRLLAVYGSSTTSKTIFSAFSDFQDASGRSGSSNAELSALVMGAARPFKGGYVSKTELGLYGDIEYVATPVIVAALQQVTAVVAAGGSSFALRLSCNVGYERDTTTGRCTACSAGSYTNDFTSFACQACPVGQYQDGRASSSCKLCEAGQYAQTTGSSACSFCAAGKFVPFEGSFSSIFCEDCPRGTKSVANGSQTCTPCAKGEYQDSIGQSTCKVCPAGTFNDRMGSQQEADCVKCPPGTFAENNGSATCTPCPAGFDADVAGASACQQCALGKYSPGGQPQCTPCPAGTSGNVTAVMTSVDECVPCALGFYMNAPGVEACLSCEVGTYSDTQGAAKCTPCPVGYEAKIDVRNGTSLGQACQVCGTGKYNAIAGGSCTVCNEGTYQDQTGQSECKKCPIGKEGSSAGAQSIDDCVNCAAGYESKYEGMVKCTPCAMGFYGTGDRDDTSACQQCPAGTYSQQISSTTIEDCEECPAGFFSQGDKPCEQCPAGQYQANTAQSSCDLCPAGTYLESTGAKSEGECLPCNPGTFSDTAGSVTCTQCAAGSYAATERLEACVQCPVGTISTVVGSQTEDDCLPCPAGSTSDGEGKTTCTPCAAGSYRTAESAECVPCPAGTYSNVPGASSEAACLPCPAGSFSNLVGQTVCTQCAAGTYQAVLGSTECVGCPAGTSSGVDGAETSSTCQPCAPGTFSDVVGSIVCDNCLAGTFMPTAGNSSCINCPAGTYSTVEGSSTASNCLLCTAGQYSLEAATTCADCDPGSYAPNPGTALCDACPAGTYGEEQGGTNIDVCLPCPIGRYSSIEGAQECLPCPAGKFGNETGLSECYSCRPGTFSTVTGAVTGDETVCTPCATGTSSFLGGKSSCTPCDPGTYADVTGSINCTKCGPGTYGIAVGATKLSACKRCPLYRFNSTLGSSSIEDCVYYHSATSRSSVIPFSSLVPTRGDETARSASASDPLAHPLDYFTPPNVTPPIPHTRSPHRRHACSPRARTSFTRRPSHLASPRVGVFARTFSRWRRTASTSCAWRNLHRILRQKGTEPARTGEYDKFYPTEGHFVCRGCGTPLYSAKAKFDSGCGWPAFDKCYTGAVKTEVDNSFGMRRVEIMCAGCDGHLGHVFENEGFSATMERHCVNSISVRYVKEQKEAEEGKVVDESVASSAFGFVQTPIMALIGAYALSDLLGRVMNFWAARQG</sequence>
<evidence type="ECO:0000259" key="5">
    <source>
        <dbReference type="PROSITE" id="PS51790"/>
    </source>
</evidence>
<dbReference type="InterPro" id="IPR011641">
    <property type="entry name" value="Tyr-kin_ephrin_A/B_rcpt-like"/>
</dbReference>
<feature type="repeat" description="RCC1" evidence="3">
    <location>
        <begin position="525"/>
        <end position="578"/>
    </location>
</feature>
<feature type="repeat" description="RCC1" evidence="3">
    <location>
        <begin position="579"/>
        <end position="632"/>
    </location>
</feature>
<name>A0A1Y5HZ05_OSTTA</name>
<dbReference type="InterPro" id="IPR001368">
    <property type="entry name" value="TNFR/NGFR_Cys_rich_reg"/>
</dbReference>
<feature type="domain" description="MsrB" evidence="5">
    <location>
        <begin position="1635"/>
        <end position="1762"/>
    </location>
</feature>
<feature type="repeat" description="RCC1" evidence="3">
    <location>
        <begin position="469"/>
        <end position="524"/>
    </location>
</feature>
<dbReference type="SMART" id="SM00261">
    <property type="entry name" value="FU"/>
    <property type="match status" value="9"/>
</dbReference>
<dbReference type="Pfam" id="PF13540">
    <property type="entry name" value="RCC1_2"/>
    <property type="match status" value="2"/>
</dbReference>
<evidence type="ECO:0000256" key="3">
    <source>
        <dbReference type="PROSITE-ProRule" id="PRU00235"/>
    </source>
</evidence>
<dbReference type="InterPro" id="IPR002579">
    <property type="entry name" value="Met_Sox_Rdtase_MsrB_dom"/>
</dbReference>
<dbReference type="EMBL" id="KZ155838">
    <property type="protein sequence ID" value="OUS42478.1"/>
    <property type="molecule type" value="Genomic_DNA"/>
</dbReference>
<accession>A0A1Y5HZ05</accession>
<dbReference type="InterPro" id="IPR000408">
    <property type="entry name" value="Reg_chr_condens"/>
</dbReference>
<dbReference type="PRINTS" id="PR00633">
    <property type="entry name" value="RCCNDNSATION"/>
</dbReference>
<dbReference type="InterPro" id="IPR009091">
    <property type="entry name" value="RCC1/BLIP-II"/>
</dbReference>
<dbReference type="PANTHER" id="PTHR46967">
    <property type="entry name" value="INSULIN-LIKE GROWTH FACTOR BINDING PROTEIN,N-TERMINAL"/>
    <property type="match status" value="1"/>
</dbReference>
<dbReference type="InterPro" id="IPR006212">
    <property type="entry name" value="Furin_repeat"/>
</dbReference>
<evidence type="ECO:0000313" key="6">
    <source>
        <dbReference type="EMBL" id="OUS42478.1"/>
    </source>
</evidence>
<dbReference type="NCBIfam" id="TIGR00357">
    <property type="entry name" value="peptide-methionine (R)-S-oxide reductase MsrB"/>
    <property type="match status" value="1"/>
</dbReference>
<feature type="signal peptide" evidence="4">
    <location>
        <begin position="1"/>
        <end position="24"/>
    </location>
</feature>
<dbReference type="eggNOG" id="KOG1217">
    <property type="taxonomic scope" value="Eukaryota"/>
</dbReference>
<comment type="similarity">
    <text evidence="1">Belongs to the MsrB Met sulfoxide reductase family.</text>
</comment>
<dbReference type="Pfam" id="PF00415">
    <property type="entry name" value="RCC1"/>
    <property type="match status" value="3"/>
</dbReference>
<dbReference type="PROSITE" id="PS00626">
    <property type="entry name" value="RCC1_2"/>
    <property type="match status" value="2"/>
</dbReference>
<organism evidence="6">
    <name type="scientific">Ostreococcus tauri</name>
    <name type="common">Marine green alga</name>
    <dbReference type="NCBI Taxonomy" id="70448"/>
    <lineage>
        <taxon>Eukaryota</taxon>
        <taxon>Viridiplantae</taxon>
        <taxon>Chlorophyta</taxon>
        <taxon>Mamiellophyceae</taxon>
        <taxon>Mamiellales</taxon>
        <taxon>Bathycoccaceae</taxon>
        <taxon>Ostreococcus</taxon>
    </lineage>
</organism>
<evidence type="ECO:0000256" key="1">
    <source>
        <dbReference type="ARBA" id="ARBA00007174"/>
    </source>
</evidence>
<dbReference type="PROSITE" id="PS51790">
    <property type="entry name" value="MSRB"/>
    <property type="match status" value="1"/>
</dbReference>
<dbReference type="GO" id="GO:0033743">
    <property type="term" value="F:peptide-methionine (R)-S-oxide reductase activity"/>
    <property type="evidence" value="ECO:0007669"/>
    <property type="project" value="InterPro"/>
</dbReference>
<feature type="repeat" description="RCC1" evidence="3">
    <location>
        <begin position="269"/>
        <end position="323"/>
    </location>
</feature>
<dbReference type="InterPro" id="IPR009030">
    <property type="entry name" value="Growth_fac_rcpt_cys_sf"/>
</dbReference>
<feature type="repeat" description="RCC1" evidence="3">
    <location>
        <begin position="391"/>
        <end position="461"/>
    </location>
</feature>
<proteinExistence type="inferred from homology"/>
<dbReference type="SMART" id="SM01411">
    <property type="entry name" value="Ephrin_rec_like"/>
    <property type="match status" value="15"/>
</dbReference>
<dbReference type="GO" id="GO:0006979">
    <property type="term" value="P:response to oxidative stress"/>
    <property type="evidence" value="ECO:0007669"/>
    <property type="project" value="UniProtKB-ARBA"/>
</dbReference>
<dbReference type="PANTHER" id="PTHR46967:SF1">
    <property type="entry name" value="KERATIN-ASSOCIATED PROTEIN 16-1-LIKE"/>
    <property type="match status" value="1"/>
</dbReference>
<dbReference type="SUPFAM" id="SSF57184">
    <property type="entry name" value="Growth factor receptor domain"/>
    <property type="match status" value="6"/>
</dbReference>
<dbReference type="PROSITE" id="PS50012">
    <property type="entry name" value="RCC1_3"/>
    <property type="match status" value="6"/>
</dbReference>
<dbReference type="InterPro" id="IPR011057">
    <property type="entry name" value="Mss4-like_sf"/>
</dbReference>
<feature type="chain" id="PRO_5012893055" description="MsrB domain-containing protein" evidence="4">
    <location>
        <begin position="25"/>
        <end position="1813"/>
    </location>
</feature>
<gene>
    <name evidence="6" type="ORF">BE221DRAFT_162182</name>
</gene>
<dbReference type="Proteomes" id="UP000195557">
    <property type="component" value="Unassembled WGS sequence"/>
</dbReference>
<reference evidence="6" key="1">
    <citation type="submission" date="2017-04" db="EMBL/GenBank/DDBJ databases">
        <title>Population genomics of picophytoplankton unveils novel chromosome hypervariability.</title>
        <authorList>
            <consortium name="DOE Joint Genome Institute"/>
            <person name="Blanc-Mathieu R."/>
            <person name="Krasovec M."/>
            <person name="Hebrard M."/>
            <person name="Yau S."/>
            <person name="Desgranges E."/>
            <person name="Martin J."/>
            <person name="Schackwitz W."/>
            <person name="Kuo A."/>
            <person name="Salin G."/>
            <person name="Donnadieu C."/>
            <person name="Desdevises Y."/>
            <person name="Sanchez-Ferandin S."/>
            <person name="Moreau H."/>
            <person name="Rivals E."/>
            <person name="Grigoriev I.V."/>
            <person name="Grimsley N."/>
            <person name="Eyre-Walker A."/>
            <person name="Piganeau G."/>
        </authorList>
    </citation>
    <scope>NUCLEOTIDE SEQUENCE [LARGE SCALE GENOMIC DNA]</scope>
    <source>
        <strain evidence="6">RCC 1115</strain>
    </source>
</reference>
<dbReference type="Gene3D" id="2.170.150.20">
    <property type="entry name" value="Peptide methionine sulfoxide reductase"/>
    <property type="match status" value="1"/>
</dbReference>
<dbReference type="Gene3D" id="2.10.50.10">
    <property type="entry name" value="Tumor Necrosis Factor Receptor, subunit A, domain 2"/>
    <property type="match status" value="13"/>
</dbReference>
<dbReference type="Pfam" id="PF01641">
    <property type="entry name" value="SelR"/>
    <property type="match status" value="1"/>
</dbReference>
<dbReference type="Gene3D" id="2.130.10.30">
    <property type="entry name" value="Regulator of chromosome condensation 1/beta-lactamase-inhibitor protein II"/>
    <property type="match status" value="2"/>
</dbReference>
<protein>
    <recommendedName>
        <fullName evidence="5">MsrB domain-containing protein</fullName>
    </recommendedName>
</protein>
<dbReference type="SUPFAM" id="SSF51316">
    <property type="entry name" value="Mss4-like"/>
    <property type="match status" value="1"/>
</dbReference>
<keyword evidence="4" id="KW-0732">Signal</keyword>